<name>A0ABV2ZYF2_9ACTN</name>
<gene>
    <name evidence="2" type="ORF">AB0E89_44285</name>
</gene>
<evidence type="ECO:0000313" key="2">
    <source>
        <dbReference type="EMBL" id="MEU3787460.1"/>
    </source>
</evidence>
<evidence type="ECO:0000313" key="3">
    <source>
        <dbReference type="Proteomes" id="UP001550739"/>
    </source>
</evidence>
<dbReference type="Proteomes" id="UP001550739">
    <property type="component" value="Unassembled WGS sequence"/>
</dbReference>
<protein>
    <submittedName>
        <fullName evidence="2">Uncharacterized protein</fullName>
    </submittedName>
</protein>
<keyword evidence="1" id="KW-0812">Transmembrane</keyword>
<proteinExistence type="predicted"/>
<keyword evidence="1" id="KW-0472">Membrane</keyword>
<organism evidence="2 3">
    <name type="scientific">Streptomyces sp. 900129855</name>
    <dbReference type="NCBI Taxonomy" id="3155129"/>
    <lineage>
        <taxon>Bacteria</taxon>
        <taxon>Bacillati</taxon>
        <taxon>Actinomycetota</taxon>
        <taxon>Actinomycetes</taxon>
        <taxon>Kitasatosporales</taxon>
        <taxon>Streptomycetaceae</taxon>
        <taxon>Streptomyces</taxon>
    </lineage>
</organism>
<comment type="caution">
    <text evidence="2">The sequence shown here is derived from an EMBL/GenBank/DDBJ whole genome shotgun (WGS) entry which is preliminary data.</text>
</comment>
<dbReference type="EMBL" id="JBEZVE010000043">
    <property type="protein sequence ID" value="MEU3787460.1"/>
    <property type="molecule type" value="Genomic_DNA"/>
</dbReference>
<keyword evidence="1" id="KW-1133">Transmembrane helix</keyword>
<evidence type="ECO:0000256" key="1">
    <source>
        <dbReference type="SAM" id="Phobius"/>
    </source>
</evidence>
<reference evidence="2 3" key="1">
    <citation type="submission" date="2024-06" db="EMBL/GenBank/DDBJ databases">
        <title>The Natural Products Discovery Center: Release of the First 8490 Sequenced Strains for Exploring Actinobacteria Biosynthetic Diversity.</title>
        <authorList>
            <person name="Kalkreuter E."/>
            <person name="Kautsar S.A."/>
            <person name="Yang D."/>
            <person name="Bader C.D."/>
            <person name="Teijaro C.N."/>
            <person name="Fluegel L."/>
            <person name="Davis C.M."/>
            <person name="Simpson J.R."/>
            <person name="Lauterbach L."/>
            <person name="Steele A.D."/>
            <person name="Gui C."/>
            <person name="Meng S."/>
            <person name="Li G."/>
            <person name="Viehrig K."/>
            <person name="Ye F."/>
            <person name="Su P."/>
            <person name="Kiefer A.F."/>
            <person name="Nichols A."/>
            <person name="Cepeda A.J."/>
            <person name="Yan W."/>
            <person name="Fan B."/>
            <person name="Jiang Y."/>
            <person name="Adhikari A."/>
            <person name="Zheng C.-J."/>
            <person name="Schuster L."/>
            <person name="Cowan T.M."/>
            <person name="Smanski M.J."/>
            <person name="Chevrette M.G."/>
            <person name="De Carvalho L.P.S."/>
            <person name="Shen B."/>
        </authorList>
    </citation>
    <scope>NUCLEOTIDE SEQUENCE [LARGE SCALE GENOMIC DNA]</scope>
    <source>
        <strain evidence="2 3">NPDC033843</strain>
    </source>
</reference>
<sequence length="88" mass="9665">MVSTWRWYLQYVVVPVVASAAAVVGAFFGAGLSHDTPAKPNCMAQVAQAANLIDKHPELQPFVKGSPEVEKECHLSQVTRRLKPHQPE</sequence>
<dbReference type="RefSeq" id="WP_361709982.1">
    <property type="nucleotide sequence ID" value="NZ_JBEZVE010000043.1"/>
</dbReference>
<accession>A0ABV2ZYF2</accession>
<keyword evidence="3" id="KW-1185">Reference proteome</keyword>
<feature type="transmembrane region" description="Helical" evidence="1">
    <location>
        <begin position="12"/>
        <end position="33"/>
    </location>
</feature>